<dbReference type="InterPro" id="IPR050377">
    <property type="entry name" value="Radical_SAM_PqqE_MftC-like"/>
</dbReference>
<dbReference type="InterPro" id="IPR058240">
    <property type="entry name" value="rSAM_sf"/>
</dbReference>
<proteinExistence type="predicted"/>
<dbReference type="CDD" id="cd01335">
    <property type="entry name" value="Radical_SAM"/>
    <property type="match status" value="1"/>
</dbReference>
<keyword evidence="4" id="KW-0411">Iron-sulfur</keyword>
<evidence type="ECO:0000313" key="6">
    <source>
        <dbReference type="EMBL" id="MCG4611684.1"/>
    </source>
</evidence>
<keyword evidence="7" id="KW-1185">Reference proteome</keyword>
<evidence type="ECO:0000259" key="5">
    <source>
        <dbReference type="Pfam" id="PF04055"/>
    </source>
</evidence>
<dbReference type="Pfam" id="PF04055">
    <property type="entry name" value="Radical_SAM"/>
    <property type="match status" value="1"/>
</dbReference>
<sequence>MSDFYDNIAYVLGHTLYLNITNRCPCACDFCIRTHSKSVGTGDNLWLEREPTQTEIMAALAQHDLSQYRELVFCGYGEPTCRLDDLLWVCNKVRGIRDIPIRVNTNGLSDLINGRSTAKSFQGLVDAVSVSLNASTPEKYVELCHPKYGLDALPAILTFTKDVVQYVPEVDMTVVDNGTPKEELAACEALCKQTGAHFRVRRYITTYEEEAKKPDPQIS</sequence>
<accession>A0ABS9MMK6</accession>
<dbReference type="SFLD" id="SFLDG01111">
    <property type="entry name" value="Uncharacterised_Radical_SAM_Su"/>
    <property type="match status" value="1"/>
</dbReference>
<dbReference type="RefSeq" id="WP_191362743.1">
    <property type="nucleotide sequence ID" value="NZ_JAKNHQ010000020.1"/>
</dbReference>
<dbReference type="SUPFAM" id="SSF102114">
    <property type="entry name" value="Radical SAM enzymes"/>
    <property type="match status" value="1"/>
</dbReference>
<organism evidence="6 7">
    <name type="scientific">Anaeromassilibacillus senegalensis</name>
    <dbReference type="NCBI Taxonomy" id="1673717"/>
    <lineage>
        <taxon>Bacteria</taxon>
        <taxon>Bacillati</taxon>
        <taxon>Bacillota</taxon>
        <taxon>Clostridia</taxon>
        <taxon>Eubacteriales</taxon>
        <taxon>Acutalibacteraceae</taxon>
        <taxon>Anaeromassilibacillus</taxon>
    </lineage>
</organism>
<dbReference type="PANTHER" id="PTHR11228:SF7">
    <property type="entry name" value="PQQA PEPTIDE CYCLASE"/>
    <property type="match status" value="1"/>
</dbReference>
<dbReference type="Proteomes" id="UP001298681">
    <property type="component" value="Unassembled WGS sequence"/>
</dbReference>
<evidence type="ECO:0000256" key="4">
    <source>
        <dbReference type="ARBA" id="ARBA00023014"/>
    </source>
</evidence>
<keyword evidence="3" id="KW-0408">Iron</keyword>
<dbReference type="PANTHER" id="PTHR11228">
    <property type="entry name" value="RADICAL SAM DOMAIN PROTEIN"/>
    <property type="match status" value="1"/>
</dbReference>
<evidence type="ECO:0000256" key="3">
    <source>
        <dbReference type="ARBA" id="ARBA00023004"/>
    </source>
</evidence>
<dbReference type="NCBIfam" id="TIGR04038">
    <property type="entry name" value="tatD_link_rSAM"/>
    <property type="match status" value="1"/>
</dbReference>
<keyword evidence="2" id="KW-0479">Metal-binding</keyword>
<dbReference type="EMBL" id="JAKNHQ010000020">
    <property type="protein sequence ID" value="MCG4611684.1"/>
    <property type="molecule type" value="Genomic_DNA"/>
</dbReference>
<reference evidence="6 7" key="1">
    <citation type="submission" date="2022-01" db="EMBL/GenBank/DDBJ databases">
        <title>Collection of gut derived symbiotic bacterial strains cultured from healthy donors.</title>
        <authorList>
            <person name="Lin H."/>
            <person name="Kohout C."/>
            <person name="Waligurski E."/>
            <person name="Pamer E.G."/>
        </authorList>
    </citation>
    <scope>NUCLEOTIDE SEQUENCE [LARGE SCALE GENOMIC DNA]</scope>
    <source>
        <strain evidence="6 7">DFI.7.58</strain>
    </source>
</reference>
<dbReference type="Gene3D" id="3.20.20.70">
    <property type="entry name" value="Aldolase class I"/>
    <property type="match status" value="1"/>
</dbReference>
<evidence type="ECO:0000256" key="1">
    <source>
        <dbReference type="ARBA" id="ARBA00022691"/>
    </source>
</evidence>
<dbReference type="InterPro" id="IPR007197">
    <property type="entry name" value="rSAM"/>
</dbReference>
<evidence type="ECO:0000256" key="2">
    <source>
        <dbReference type="ARBA" id="ARBA00022723"/>
    </source>
</evidence>
<gene>
    <name evidence="6" type="ORF">L0P57_12180</name>
</gene>
<dbReference type="InterPro" id="IPR023821">
    <property type="entry name" value="rSAM_TatD-assoc"/>
</dbReference>
<evidence type="ECO:0000313" key="7">
    <source>
        <dbReference type="Proteomes" id="UP001298681"/>
    </source>
</evidence>
<name>A0ABS9MMK6_9FIRM</name>
<feature type="domain" description="Radical SAM core" evidence="5">
    <location>
        <begin position="18"/>
        <end position="152"/>
    </location>
</feature>
<dbReference type="SFLD" id="SFLDS00029">
    <property type="entry name" value="Radical_SAM"/>
    <property type="match status" value="1"/>
</dbReference>
<protein>
    <submittedName>
        <fullName evidence="6">TatD family nuclease-associated radical SAM protein</fullName>
    </submittedName>
</protein>
<comment type="caution">
    <text evidence="6">The sequence shown here is derived from an EMBL/GenBank/DDBJ whole genome shotgun (WGS) entry which is preliminary data.</text>
</comment>
<keyword evidence="1" id="KW-0949">S-adenosyl-L-methionine</keyword>
<dbReference type="InterPro" id="IPR013785">
    <property type="entry name" value="Aldolase_TIM"/>
</dbReference>